<reference evidence="2" key="1">
    <citation type="journal article" date="2019" name="Int. J. Syst. Evol. Microbiol.">
        <title>The Global Catalogue of Microorganisms (GCM) 10K type strain sequencing project: providing services to taxonomists for standard genome sequencing and annotation.</title>
        <authorList>
            <consortium name="The Broad Institute Genomics Platform"/>
            <consortium name="The Broad Institute Genome Sequencing Center for Infectious Disease"/>
            <person name="Wu L."/>
            <person name="Ma J."/>
        </authorList>
    </citation>
    <scope>NUCLEOTIDE SEQUENCE [LARGE SCALE GENOMIC DNA]</scope>
    <source>
        <strain evidence="2">CCM 7435</strain>
    </source>
</reference>
<organism evidence="1 2">
    <name type="scientific">Ancylobacter oerskovii</name>
    <dbReference type="NCBI Taxonomy" id="459519"/>
    <lineage>
        <taxon>Bacteria</taxon>
        <taxon>Pseudomonadati</taxon>
        <taxon>Pseudomonadota</taxon>
        <taxon>Alphaproteobacteria</taxon>
        <taxon>Hyphomicrobiales</taxon>
        <taxon>Xanthobacteraceae</taxon>
        <taxon>Ancylobacter</taxon>
    </lineage>
</organism>
<proteinExistence type="predicted"/>
<evidence type="ECO:0000313" key="1">
    <source>
        <dbReference type="EMBL" id="MFD2143904.1"/>
    </source>
</evidence>
<name>A0ABW4Z5K0_9HYPH</name>
<keyword evidence="2" id="KW-1185">Reference proteome</keyword>
<gene>
    <name evidence="1" type="ORF">ACFSNC_26570</name>
</gene>
<evidence type="ECO:0000313" key="2">
    <source>
        <dbReference type="Proteomes" id="UP001597299"/>
    </source>
</evidence>
<comment type="caution">
    <text evidence="1">The sequence shown here is derived from an EMBL/GenBank/DDBJ whole genome shotgun (WGS) entry which is preliminary data.</text>
</comment>
<feature type="non-terminal residue" evidence="1">
    <location>
        <position position="68"/>
    </location>
</feature>
<protein>
    <submittedName>
        <fullName evidence="1">Pyridoxamine 5'-phosphate oxidase family protein</fullName>
    </submittedName>
</protein>
<accession>A0ABW4Z5K0</accession>
<dbReference type="EMBL" id="JBHUHD010000009">
    <property type="protein sequence ID" value="MFD2143904.1"/>
    <property type="molecule type" value="Genomic_DNA"/>
</dbReference>
<sequence>MQDTAARDLDHAERFIMAATEELASLGVPRSIIAPWLTAREARVARIAVREIYVQTPGPLAGMLAARD</sequence>
<dbReference type="Proteomes" id="UP001597299">
    <property type="component" value="Unassembled WGS sequence"/>
</dbReference>